<name>A0ABD1FD66_HYPHA</name>
<protein>
    <submittedName>
        <fullName evidence="2">Uncharacterized protein</fullName>
    </submittedName>
</protein>
<feature type="compositionally biased region" description="Polar residues" evidence="1">
    <location>
        <begin position="1"/>
        <end position="20"/>
    </location>
</feature>
<comment type="caution">
    <text evidence="2">The sequence shown here is derived from an EMBL/GenBank/DDBJ whole genome shotgun (WGS) entry which is preliminary data.</text>
</comment>
<keyword evidence="3" id="KW-1185">Reference proteome</keyword>
<organism evidence="2 3">
    <name type="scientific">Hypothenemus hampei</name>
    <name type="common">Coffee berry borer</name>
    <dbReference type="NCBI Taxonomy" id="57062"/>
    <lineage>
        <taxon>Eukaryota</taxon>
        <taxon>Metazoa</taxon>
        <taxon>Ecdysozoa</taxon>
        <taxon>Arthropoda</taxon>
        <taxon>Hexapoda</taxon>
        <taxon>Insecta</taxon>
        <taxon>Pterygota</taxon>
        <taxon>Neoptera</taxon>
        <taxon>Endopterygota</taxon>
        <taxon>Coleoptera</taxon>
        <taxon>Polyphaga</taxon>
        <taxon>Cucujiformia</taxon>
        <taxon>Curculionidae</taxon>
        <taxon>Scolytinae</taxon>
        <taxon>Hypothenemus</taxon>
    </lineage>
</organism>
<accession>A0ABD1FD66</accession>
<dbReference type="Proteomes" id="UP001566132">
    <property type="component" value="Unassembled WGS sequence"/>
</dbReference>
<reference evidence="2 3" key="1">
    <citation type="submission" date="2024-05" db="EMBL/GenBank/DDBJ databases">
        <title>Genetic variation in Jamaican populations of the coffee berry borer (Hypothenemus hampei).</title>
        <authorList>
            <person name="Errbii M."/>
            <person name="Myrie A."/>
        </authorList>
    </citation>
    <scope>NUCLEOTIDE SEQUENCE [LARGE SCALE GENOMIC DNA]</scope>
    <source>
        <strain evidence="2">JA-Hopewell-2020-01-JO</strain>
        <tissue evidence="2">Whole body</tissue>
    </source>
</reference>
<evidence type="ECO:0000256" key="1">
    <source>
        <dbReference type="SAM" id="MobiDB-lite"/>
    </source>
</evidence>
<gene>
    <name evidence="2" type="ORF">ABEB36_001007</name>
</gene>
<evidence type="ECO:0000313" key="3">
    <source>
        <dbReference type="Proteomes" id="UP001566132"/>
    </source>
</evidence>
<dbReference type="EMBL" id="JBDJPC010000001">
    <property type="protein sequence ID" value="KAL1517214.1"/>
    <property type="molecule type" value="Genomic_DNA"/>
</dbReference>
<sequence length="60" mass="7275">MDENMQVTTQNTDDNGSSSFFLKRKRRNNEVQKRHYEKMACFDQFLKLYKQSLKLKAKKQ</sequence>
<evidence type="ECO:0000313" key="2">
    <source>
        <dbReference type="EMBL" id="KAL1517214.1"/>
    </source>
</evidence>
<proteinExistence type="predicted"/>
<feature type="region of interest" description="Disordered" evidence="1">
    <location>
        <begin position="1"/>
        <end position="26"/>
    </location>
</feature>
<dbReference type="AlphaFoldDB" id="A0ABD1FD66"/>